<protein>
    <submittedName>
        <fullName evidence="1">Uncharacterized protein</fullName>
    </submittedName>
</protein>
<keyword evidence="2" id="KW-1185">Reference proteome</keyword>
<comment type="caution">
    <text evidence="1">The sequence shown here is derived from an EMBL/GenBank/DDBJ whole genome shotgun (WGS) entry which is preliminary data.</text>
</comment>
<reference evidence="1" key="1">
    <citation type="submission" date="2023-04" db="EMBL/GenBank/DDBJ databases">
        <title>A chromosome-level genome assembly of the parasitoid wasp Eretmocerus hayati.</title>
        <authorList>
            <person name="Zhong Y."/>
            <person name="Liu S."/>
            <person name="Liu Y."/>
        </authorList>
    </citation>
    <scope>NUCLEOTIDE SEQUENCE</scope>
    <source>
        <strain evidence="1">ZJU_SS_LIU_2023</strain>
    </source>
</reference>
<gene>
    <name evidence="1" type="ORF">QAD02_006562</name>
</gene>
<name>A0ACC2N173_9HYME</name>
<dbReference type="EMBL" id="CM056744">
    <property type="protein sequence ID" value="KAJ8664900.1"/>
    <property type="molecule type" value="Genomic_DNA"/>
</dbReference>
<evidence type="ECO:0000313" key="2">
    <source>
        <dbReference type="Proteomes" id="UP001239111"/>
    </source>
</evidence>
<organism evidence="1 2">
    <name type="scientific">Eretmocerus hayati</name>
    <dbReference type="NCBI Taxonomy" id="131215"/>
    <lineage>
        <taxon>Eukaryota</taxon>
        <taxon>Metazoa</taxon>
        <taxon>Ecdysozoa</taxon>
        <taxon>Arthropoda</taxon>
        <taxon>Hexapoda</taxon>
        <taxon>Insecta</taxon>
        <taxon>Pterygota</taxon>
        <taxon>Neoptera</taxon>
        <taxon>Endopterygota</taxon>
        <taxon>Hymenoptera</taxon>
        <taxon>Apocrita</taxon>
        <taxon>Proctotrupomorpha</taxon>
        <taxon>Chalcidoidea</taxon>
        <taxon>Aphelinidae</taxon>
        <taxon>Aphelininae</taxon>
        <taxon>Eretmocerus</taxon>
    </lineage>
</organism>
<proteinExistence type="predicted"/>
<sequence>MGILRTTNQSNAQRDMQFLLESFHNFNPLVRVLQWITNKTTEVKNTNSKPIEDFRVSVHSFNAFDNTFSREILSNETKLFPNKVKNLHGSPLIVKNRKGSRSFLAILLNHFNSTIHPRNNGNTSGSPGRYPERSEMIYDILEEWFFTAIHDSNPTTKWDLIYNQQLRRIYLPIYERYNFYLLRPKKYAMEISWLAVVAFGGLFSTALIFAIWAKLLRFREPNWSFLNILTAQMGSSLEIRGSLTLSKQIYQMSIYTATFFVVSWGADYTFQIFIKNQKLPEIKTMRDLSNSNIQLVMEEIYYDLHMMILSSVIESDPEVKKVFDSIQTRVPAEAHSEFCRRLIANKTIEDELINLCIAPPEFERQIVTSNSKLQIDMIQEPIVTSMMFYKLGENPFFKNQLEKFISRYSEVGLLLKWYKNTGTRRGLQEGHRTYNKEKDEEVPLQNQLWPILVAGFTLGIIVLMGEIIWKLLIEKSEFGRLTRAFYNTSNPNSSNHIAMWAHRTNRSTITVSKLKKTESESQNVSKNSCHDWRNIKTT</sequence>
<evidence type="ECO:0000313" key="1">
    <source>
        <dbReference type="EMBL" id="KAJ8664900.1"/>
    </source>
</evidence>
<dbReference type="Proteomes" id="UP001239111">
    <property type="component" value="Chromosome 4"/>
</dbReference>
<accession>A0ACC2N173</accession>